<accession>A0A6A6XC81</accession>
<evidence type="ECO:0000256" key="1">
    <source>
        <dbReference type="SAM" id="MobiDB-lite"/>
    </source>
</evidence>
<feature type="region of interest" description="Disordered" evidence="1">
    <location>
        <begin position="68"/>
        <end position="96"/>
    </location>
</feature>
<evidence type="ECO:0000313" key="2">
    <source>
        <dbReference type="EMBL" id="KAF2794056.1"/>
    </source>
</evidence>
<reference evidence="2" key="1">
    <citation type="journal article" date="2020" name="Stud. Mycol.">
        <title>101 Dothideomycetes genomes: a test case for predicting lifestyles and emergence of pathogens.</title>
        <authorList>
            <person name="Haridas S."/>
            <person name="Albert R."/>
            <person name="Binder M."/>
            <person name="Bloem J."/>
            <person name="Labutti K."/>
            <person name="Salamov A."/>
            <person name="Andreopoulos B."/>
            <person name="Baker S."/>
            <person name="Barry K."/>
            <person name="Bills G."/>
            <person name="Bluhm B."/>
            <person name="Cannon C."/>
            <person name="Castanera R."/>
            <person name="Culley D."/>
            <person name="Daum C."/>
            <person name="Ezra D."/>
            <person name="Gonzalez J."/>
            <person name="Henrissat B."/>
            <person name="Kuo A."/>
            <person name="Liang C."/>
            <person name="Lipzen A."/>
            <person name="Lutzoni F."/>
            <person name="Magnuson J."/>
            <person name="Mondo S."/>
            <person name="Nolan M."/>
            <person name="Ohm R."/>
            <person name="Pangilinan J."/>
            <person name="Park H.-J."/>
            <person name="Ramirez L."/>
            <person name="Alfaro M."/>
            <person name="Sun H."/>
            <person name="Tritt A."/>
            <person name="Yoshinaga Y."/>
            <person name="Zwiers L.-H."/>
            <person name="Turgeon B."/>
            <person name="Goodwin S."/>
            <person name="Spatafora J."/>
            <person name="Crous P."/>
            <person name="Grigoriev I."/>
        </authorList>
    </citation>
    <scope>NUCLEOTIDE SEQUENCE</scope>
    <source>
        <strain evidence="2">CBS 109.77</strain>
    </source>
</reference>
<dbReference type="EMBL" id="MU001904">
    <property type="protein sequence ID" value="KAF2794056.1"/>
    <property type="molecule type" value="Genomic_DNA"/>
</dbReference>
<sequence>PSTTPSSTAPIIIGYILSDPKKFTCSEPSCSSMKFGRLADLRRHHNVQHTDASNRMDYTCPIPECTRNAKGRKKGFGPRRDKRDEHVRNVHGSRRK</sequence>
<evidence type="ECO:0008006" key="4">
    <source>
        <dbReference type="Google" id="ProtNLM"/>
    </source>
</evidence>
<evidence type="ECO:0000313" key="3">
    <source>
        <dbReference type="Proteomes" id="UP000799757"/>
    </source>
</evidence>
<dbReference type="OrthoDB" id="2687452at2759"/>
<dbReference type="Proteomes" id="UP000799757">
    <property type="component" value="Unassembled WGS sequence"/>
</dbReference>
<proteinExistence type="predicted"/>
<organism evidence="2 3">
    <name type="scientific">Melanomma pulvis-pyrius CBS 109.77</name>
    <dbReference type="NCBI Taxonomy" id="1314802"/>
    <lineage>
        <taxon>Eukaryota</taxon>
        <taxon>Fungi</taxon>
        <taxon>Dikarya</taxon>
        <taxon>Ascomycota</taxon>
        <taxon>Pezizomycotina</taxon>
        <taxon>Dothideomycetes</taxon>
        <taxon>Pleosporomycetidae</taxon>
        <taxon>Pleosporales</taxon>
        <taxon>Melanommataceae</taxon>
        <taxon>Melanomma</taxon>
    </lineage>
</organism>
<dbReference type="Gene3D" id="3.30.160.60">
    <property type="entry name" value="Classic Zinc Finger"/>
    <property type="match status" value="1"/>
</dbReference>
<protein>
    <recommendedName>
        <fullName evidence="4">C2H2-type domain-containing protein</fullName>
    </recommendedName>
</protein>
<dbReference type="AlphaFoldDB" id="A0A6A6XC81"/>
<keyword evidence="3" id="KW-1185">Reference proteome</keyword>
<gene>
    <name evidence="2" type="ORF">K505DRAFT_198731</name>
</gene>
<feature type="non-terminal residue" evidence="2">
    <location>
        <position position="96"/>
    </location>
</feature>
<name>A0A6A6XC81_9PLEO</name>
<feature type="non-terminal residue" evidence="2">
    <location>
        <position position="1"/>
    </location>
</feature>
<feature type="compositionally biased region" description="Basic and acidic residues" evidence="1">
    <location>
        <begin position="78"/>
        <end position="88"/>
    </location>
</feature>